<accession>A0ABR5DHL2</accession>
<evidence type="ECO:0000313" key="1">
    <source>
        <dbReference type="EMBL" id="KJJ38259.1"/>
    </source>
</evidence>
<proteinExistence type="predicted"/>
<keyword evidence="2" id="KW-1185">Reference proteome</keyword>
<evidence type="ECO:0000313" key="2">
    <source>
        <dbReference type="Proteomes" id="UP000033497"/>
    </source>
</evidence>
<sequence length="63" mass="7063">MAKVDVYKFQIPNSKPACRASGWQVPNSKFQIPNPKSRIPNYQIKLPNSQSSVKGLCNSPLNF</sequence>
<dbReference type="Proteomes" id="UP000033497">
    <property type="component" value="Unassembled WGS sequence"/>
</dbReference>
<comment type="caution">
    <text evidence="1">The sequence shown here is derived from an EMBL/GenBank/DDBJ whole genome shotgun (WGS) entry which is preliminary data.</text>
</comment>
<gene>
    <name evidence="1" type="ORF">MB09_09400</name>
</gene>
<protein>
    <submittedName>
        <fullName evidence="1">Uncharacterized protein</fullName>
    </submittedName>
</protein>
<reference evidence="1 2" key="1">
    <citation type="submission" date="2014-10" db="EMBL/GenBank/DDBJ databases">
        <title>Genome sequencing of Vitellibacter vladivostokensis KMM 3516.</title>
        <authorList>
            <person name="Thevarajoo S."/>
            <person name="Selvaratnam C."/>
            <person name="Goh K.M."/>
            <person name="Chong C.S."/>
        </authorList>
    </citation>
    <scope>NUCLEOTIDE SEQUENCE [LARGE SCALE GENOMIC DNA]</scope>
    <source>
        <strain evidence="1 2">KMM 3516</strain>
    </source>
</reference>
<organism evidence="1 2">
    <name type="scientific">Aequorivita vladivostokensis</name>
    <dbReference type="NCBI Taxonomy" id="171194"/>
    <lineage>
        <taxon>Bacteria</taxon>
        <taxon>Pseudomonadati</taxon>
        <taxon>Bacteroidota</taxon>
        <taxon>Flavobacteriia</taxon>
        <taxon>Flavobacteriales</taxon>
        <taxon>Flavobacteriaceae</taxon>
        <taxon>Aequorivita</taxon>
    </lineage>
</organism>
<name>A0ABR5DHL2_9FLAO</name>
<dbReference type="EMBL" id="JSVU01000005">
    <property type="protein sequence ID" value="KJJ38259.1"/>
    <property type="molecule type" value="Genomic_DNA"/>
</dbReference>